<dbReference type="EMBL" id="KB445258">
    <property type="protein sequence ID" value="EMD43549.1"/>
    <property type="molecule type" value="Genomic_DNA"/>
</dbReference>
<proteinExistence type="predicted"/>
<feature type="transmembrane region" description="Helical" evidence="2">
    <location>
        <begin position="276"/>
        <end position="297"/>
    </location>
</feature>
<keyword evidence="2" id="KW-0812">Transmembrane</keyword>
<dbReference type="AlphaFoldDB" id="M2Q2H6"/>
<evidence type="ECO:0000256" key="1">
    <source>
        <dbReference type="SAM" id="MobiDB-lite"/>
    </source>
</evidence>
<feature type="region of interest" description="Disordered" evidence="1">
    <location>
        <begin position="145"/>
        <end position="179"/>
    </location>
</feature>
<name>M2Q2H6_ENTHI</name>
<dbReference type="OrthoDB" id="10459318at2759"/>
<keyword evidence="2" id="KW-1133">Transmembrane helix</keyword>
<evidence type="ECO:0000313" key="4">
    <source>
        <dbReference type="Proteomes" id="UP000011755"/>
    </source>
</evidence>
<keyword evidence="2" id="KW-0472">Membrane</keyword>
<evidence type="ECO:0000313" key="3">
    <source>
        <dbReference type="EMBL" id="EMD43549.1"/>
    </source>
</evidence>
<feature type="compositionally biased region" description="Basic and acidic residues" evidence="1">
    <location>
        <begin position="145"/>
        <end position="170"/>
    </location>
</feature>
<accession>M2Q2H6</accession>
<sequence length="305" mass="35623">MTYISTSKVVNFFTHPSGRKFSVLMEMLNTDKYLLKTKEKEHWGYNEIGDCYLVKERPDKTVPLSNKVDELKKHYLEDKNMLIQTIKKTQKILIDNSIINDSIRETTHKTKLQKVNDKEKQVKEKEVQVNEKEVQVKEKEVQVNDKEKQVNDKEKQINQTKEELEKKESQIKQNQNSLEKEKEAIEKKKKGLIKKLETSVEIINEEQKSTWVNQLVIFEKNKNTFKDIITRALNERLNGKGSVEDKINKLFAELSEKIQILEDVQLILKQNDSKSFVNPLIVVTGIVVVVVSICIGYKCIYKNPN</sequence>
<reference evidence="3 4" key="1">
    <citation type="submission" date="2013-02" db="EMBL/GenBank/DDBJ databases">
        <authorList>
            <person name="Hannick L."/>
            <person name="Zafar N."/>
            <person name="Lorenzi H."/>
            <person name="Ali I.A."/>
            <person name="Petri W.P."/>
            <person name="Caler E."/>
        </authorList>
    </citation>
    <scope>NUCLEOTIDE SEQUENCE [LARGE SCALE GENOMIC DNA]</scope>
    <source>
        <strain evidence="3 4">KU27</strain>
    </source>
</reference>
<evidence type="ECO:0000256" key="2">
    <source>
        <dbReference type="SAM" id="Phobius"/>
    </source>
</evidence>
<organism evidence="3 4">
    <name type="scientific">Entamoeba histolytica KU27</name>
    <dbReference type="NCBI Taxonomy" id="885311"/>
    <lineage>
        <taxon>Eukaryota</taxon>
        <taxon>Amoebozoa</taxon>
        <taxon>Evosea</taxon>
        <taxon>Archamoebae</taxon>
        <taxon>Mastigamoebida</taxon>
        <taxon>Entamoebidae</taxon>
        <taxon>Entamoeba</taxon>
    </lineage>
</organism>
<dbReference type="Proteomes" id="UP000011755">
    <property type="component" value="Unassembled WGS sequence"/>
</dbReference>
<dbReference type="VEuPathDB" id="AmoebaDB:EHI5A_045870"/>
<gene>
    <name evidence="3" type="ORF">EHI5A_045870</name>
</gene>
<protein>
    <submittedName>
        <fullName evidence="3">Uncharacterized protein</fullName>
    </submittedName>
</protein>